<dbReference type="CDD" id="cd02020">
    <property type="entry name" value="CMPK"/>
    <property type="match status" value="1"/>
</dbReference>
<dbReference type="STRING" id="1229521.D791_01436"/>
<dbReference type="GO" id="GO:0036430">
    <property type="term" value="F:CMP kinase activity"/>
    <property type="evidence" value="ECO:0007669"/>
    <property type="project" value="RHEA"/>
</dbReference>
<dbReference type="GO" id="GO:0005524">
    <property type="term" value="F:ATP binding"/>
    <property type="evidence" value="ECO:0007669"/>
    <property type="project" value="UniProtKB-UniRule"/>
</dbReference>
<dbReference type="EMBL" id="AONB01000005">
    <property type="protein sequence ID" value="EXJ11663.1"/>
    <property type="molecule type" value="Genomic_DNA"/>
</dbReference>
<dbReference type="PANTHER" id="PTHR21299:SF2">
    <property type="entry name" value="CYTIDYLATE KINASE"/>
    <property type="match status" value="1"/>
</dbReference>
<evidence type="ECO:0000313" key="11">
    <source>
        <dbReference type="Proteomes" id="UP000019464"/>
    </source>
</evidence>
<evidence type="ECO:0000256" key="7">
    <source>
        <dbReference type="ARBA" id="ARBA00048478"/>
    </source>
</evidence>
<comment type="caution">
    <text evidence="8">Lacks conserved residue(s) required for the propagation of feature annotation.</text>
</comment>
<keyword evidence="11" id="KW-1185">Reference proteome</keyword>
<evidence type="ECO:0000256" key="8">
    <source>
        <dbReference type="HAMAP-Rule" id="MF_00238"/>
    </source>
</evidence>
<reference evidence="10 11" key="2">
    <citation type="journal article" date="2015" name="Syst. Appl. Microbiol.">
        <title>Nitrincola nitratireducens sp. nov. isolated from a haloalkaline crater lake.</title>
        <authorList>
            <person name="Singh A."/>
            <person name="Vaidya B."/>
            <person name="Tanuku N.R."/>
            <person name="Pinnaka A.K."/>
        </authorList>
    </citation>
    <scope>NUCLEOTIDE SEQUENCE [LARGE SCALE GENOMIC DNA]</scope>
    <source>
        <strain evidence="10 11">AK23</strain>
    </source>
</reference>
<evidence type="ECO:0000256" key="5">
    <source>
        <dbReference type="ARBA" id="ARBA00022840"/>
    </source>
</evidence>
<evidence type="ECO:0000256" key="2">
    <source>
        <dbReference type="ARBA" id="ARBA00022679"/>
    </source>
</evidence>
<keyword evidence="8" id="KW-0963">Cytoplasm</keyword>
<dbReference type="AlphaFoldDB" id="W9UWP6"/>
<comment type="subcellular location">
    <subcellularLocation>
        <location evidence="8">Cytoplasm</location>
    </subcellularLocation>
</comment>
<dbReference type="GO" id="GO:0005829">
    <property type="term" value="C:cytosol"/>
    <property type="evidence" value="ECO:0007669"/>
    <property type="project" value="TreeGrafter"/>
</dbReference>
<dbReference type="GO" id="GO:0006220">
    <property type="term" value="P:pyrimidine nucleotide metabolic process"/>
    <property type="evidence" value="ECO:0007669"/>
    <property type="project" value="UniProtKB-UniRule"/>
</dbReference>
<evidence type="ECO:0000256" key="1">
    <source>
        <dbReference type="ARBA" id="ARBA00009427"/>
    </source>
</evidence>
<reference evidence="11" key="1">
    <citation type="submission" date="2012-11" db="EMBL/GenBank/DDBJ databases">
        <authorList>
            <person name="Singh A."/>
            <person name="Pinnaka A.K."/>
            <person name="Vaidya B."/>
        </authorList>
    </citation>
    <scope>NUCLEOTIDE SEQUENCE [LARGE SCALE GENOMIC DNA]</scope>
    <source>
        <strain evidence="11">AK23</strain>
    </source>
</reference>
<comment type="catalytic activity">
    <reaction evidence="6 8">
        <text>dCMP + ATP = dCDP + ADP</text>
        <dbReference type="Rhea" id="RHEA:25094"/>
        <dbReference type="ChEBI" id="CHEBI:30616"/>
        <dbReference type="ChEBI" id="CHEBI:57566"/>
        <dbReference type="ChEBI" id="CHEBI:58593"/>
        <dbReference type="ChEBI" id="CHEBI:456216"/>
        <dbReference type="EC" id="2.7.4.25"/>
    </reaction>
</comment>
<keyword evidence="5 8" id="KW-0067">ATP-binding</keyword>
<evidence type="ECO:0000256" key="4">
    <source>
        <dbReference type="ARBA" id="ARBA00022777"/>
    </source>
</evidence>
<organism evidence="10 11">
    <name type="scientific">Nitrincola nitratireducens</name>
    <dbReference type="NCBI Taxonomy" id="1229521"/>
    <lineage>
        <taxon>Bacteria</taxon>
        <taxon>Pseudomonadati</taxon>
        <taxon>Pseudomonadota</taxon>
        <taxon>Gammaproteobacteria</taxon>
        <taxon>Oceanospirillales</taxon>
        <taxon>Oceanospirillaceae</taxon>
        <taxon>Nitrincola</taxon>
    </lineage>
</organism>
<dbReference type="HAMAP" id="MF_00238">
    <property type="entry name" value="Cytidyl_kinase_type1"/>
    <property type="match status" value="1"/>
</dbReference>
<dbReference type="GO" id="GO:0015949">
    <property type="term" value="P:nucleobase-containing small molecule interconversion"/>
    <property type="evidence" value="ECO:0007669"/>
    <property type="project" value="TreeGrafter"/>
</dbReference>
<sequence>MSFVSQCTGWLLLDSGALYRLTAVAARHHGVSLDDVESLQVMAAHLDVQFLSESTDSELKIILEGEEVTQTIRTEEVGADASVIAALGPVRQALLQRQRDFAQLPGLIADGRDMGTVVFPEAPLKIYLDASAEERASRRYNQLISKGVSASLEDILIDIKSRDDRDMNRTVAPLKPAPDAVILDTTKMTIEEVLEVVLDEAKHKGLR</sequence>
<evidence type="ECO:0000256" key="3">
    <source>
        <dbReference type="ARBA" id="ARBA00022741"/>
    </source>
</evidence>
<name>W9UWP6_9GAMM</name>
<protein>
    <recommendedName>
        <fullName evidence="8">Cytidylate kinase</fullName>
        <shortName evidence="8">CK</shortName>
        <ecNumber evidence="8">2.7.4.25</ecNumber>
    </recommendedName>
    <alternativeName>
        <fullName evidence="8">Cytidine monophosphate kinase</fullName>
        <shortName evidence="8">CMP kinase</shortName>
    </alternativeName>
</protein>
<keyword evidence="3 8" id="KW-0547">Nucleotide-binding</keyword>
<dbReference type="InterPro" id="IPR027417">
    <property type="entry name" value="P-loop_NTPase"/>
</dbReference>
<evidence type="ECO:0000313" key="10">
    <source>
        <dbReference type="EMBL" id="EXJ11663.1"/>
    </source>
</evidence>
<accession>W9UWP6</accession>
<dbReference type="Gene3D" id="3.40.50.300">
    <property type="entry name" value="P-loop containing nucleotide triphosphate hydrolases"/>
    <property type="match status" value="1"/>
</dbReference>
<dbReference type="Proteomes" id="UP000019464">
    <property type="component" value="Unassembled WGS sequence"/>
</dbReference>
<dbReference type="GO" id="GO:0036431">
    <property type="term" value="F:dCMP kinase activity"/>
    <property type="evidence" value="ECO:0007669"/>
    <property type="project" value="InterPro"/>
</dbReference>
<dbReference type="EC" id="2.7.4.25" evidence="8"/>
<dbReference type="SUPFAM" id="SSF52540">
    <property type="entry name" value="P-loop containing nucleoside triphosphate hydrolases"/>
    <property type="match status" value="1"/>
</dbReference>
<dbReference type="NCBIfam" id="TIGR00017">
    <property type="entry name" value="cmk"/>
    <property type="match status" value="1"/>
</dbReference>
<dbReference type="Pfam" id="PF02224">
    <property type="entry name" value="Cytidylate_kin"/>
    <property type="match status" value="1"/>
</dbReference>
<dbReference type="PATRIC" id="fig|1229521.3.peg.1451"/>
<gene>
    <name evidence="10" type="primary">cmk_2</name>
    <name evidence="8" type="synonym">cmk</name>
    <name evidence="10" type="ORF">D791_01436</name>
</gene>
<evidence type="ECO:0000256" key="6">
    <source>
        <dbReference type="ARBA" id="ARBA00047615"/>
    </source>
</evidence>
<keyword evidence="4 8" id="KW-0418">Kinase</keyword>
<comment type="catalytic activity">
    <reaction evidence="7 8">
        <text>CMP + ATP = CDP + ADP</text>
        <dbReference type="Rhea" id="RHEA:11600"/>
        <dbReference type="ChEBI" id="CHEBI:30616"/>
        <dbReference type="ChEBI" id="CHEBI:58069"/>
        <dbReference type="ChEBI" id="CHEBI:60377"/>
        <dbReference type="ChEBI" id="CHEBI:456216"/>
        <dbReference type="EC" id="2.7.4.25"/>
    </reaction>
</comment>
<dbReference type="PANTHER" id="PTHR21299">
    <property type="entry name" value="CYTIDYLATE KINASE/PANTOATE-BETA-ALANINE LIGASE"/>
    <property type="match status" value="1"/>
</dbReference>
<proteinExistence type="inferred from homology"/>
<comment type="caution">
    <text evidence="10">The sequence shown here is derived from an EMBL/GenBank/DDBJ whole genome shotgun (WGS) entry which is preliminary data.</text>
</comment>
<evidence type="ECO:0000259" key="9">
    <source>
        <dbReference type="Pfam" id="PF02224"/>
    </source>
</evidence>
<feature type="domain" description="Cytidylate kinase" evidence="9">
    <location>
        <begin position="4"/>
        <end position="202"/>
    </location>
</feature>
<dbReference type="InterPro" id="IPR003136">
    <property type="entry name" value="Cytidylate_kin"/>
</dbReference>
<keyword evidence="2 8" id="KW-0808">Transferase</keyword>
<comment type="similarity">
    <text evidence="1 8">Belongs to the cytidylate kinase family. Type 1 subfamily.</text>
</comment>
<dbReference type="InterPro" id="IPR011994">
    <property type="entry name" value="Cytidylate_kinase_dom"/>
</dbReference>